<gene>
    <name evidence="2" type="ORF">QBC33DRAFT_519883</name>
</gene>
<name>A0AAJ0BRL5_9PEZI</name>
<evidence type="ECO:0000313" key="2">
    <source>
        <dbReference type="EMBL" id="KAK1762123.1"/>
    </source>
</evidence>
<feature type="compositionally biased region" description="Polar residues" evidence="1">
    <location>
        <begin position="54"/>
        <end position="63"/>
    </location>
</feature>
<reference evidence="2" key="1">
    <citation type="submission" date="2023-06" db="EMBL/GenBank/DDBJ databases">
        <title>Genome-scale phylogeny and comparative genomics of the fungal order Sordariales.</title>
        <authorList>
            <consortium name="Lawrence Berkeley National Laboratory"/>
            <person name="Hensen N."/>
            <person name="Bonometti L."/>
            <person name="Westerberg I."/>
            <person name="Brannstrom I.O."/>
            <person name="Guillou S."/>
            <person name="Cros-Aarteil S."/>
            <person name="Calhoun S."/>
            <person name="Haridas S."/>
            <person name="Kuo A."/>
            <person name="Mondo S."/>
            <person name="Pangilinan J."/>
            <person name="Riley R."/>
            <person name="Labutti K."/>
            <person name="Andreopoulos B."/>
            <person name="Lipzen A."/>
            <person name="Chen C."/>
            <person name="Yanf M."/>
            <person name="Daum C."/>
            <person name="Ng V."/>
            <person name="Clum A."/>
            <person name="Steindorff A."/>
            <person name="Ohm R."/>
            <person name="Martin F."/>
            <person name="Silar P."/>
            <person name="Natvig D."/>
            <person name="Lalanne C."/>
            <person name="Gautier V."/>
            <person name="Ament-Velasquez S.L."/>
            <person name="Kruys A."/>
            <person name="Hutchinson M.I."/>
            <person name="Powell A.J."/>
            <person name="Barry K."/>
            <person name="Miller A.N."/>
            <person name="Grigoriev I.V."/>
            <person name="Debuchy R."/>
            <person name="Gladieux P."/>
            <person name="Thoren M.H."/>
            <person name="Johannesson H."/>
        </authorList>
    </citation>
    <scope>NUCLEOTIDE SEQUENCE</scope>
    <source>
        <strain evidence="2">8032-3</strain>
    </source>
</reference>
<accession>A0AAJ0BRL5</accession>
<keyword evidence="3" id="KW-1185">Reference proteome</keyword>
<dbReference type="AlphaFoldDB" id="A0AAJ0BRL5"/>
<dbReference type="GeneID" id="85309504"/>
<sequence>MFHRLWKPNIPSRQGSQDRPRLSENGYFKEPGDLCSSREPHTPDLGSGPEHLSGSETSASTHTDQLETDNHGMRPPTRLRERLAELFDEDITGRILRTTIIGLSDNNPPTSYPECIYSLLERAIRIERSRRTDRKYRCSLSMRQWWELLHDEKALQPVLTATSSLFARYNDKVSAIRSRDKLMQEGVATTSLGDAFLVFIV</sequence>
<evidence type="ECO:0000256" key="1">
    <source>
        <dbReference type="SAM" id="MobiDB-lite"/>
    </source>
</evidence>
<feature type="compositionally biased region" description="Basic and acidic residues" evidence="1">
    <location>
        <begin position="30"/>
        <end position="42"/>
    </location>
</feature>
<organism evidence="2 3">
    <name type="scientific">Phialemonium atrogriseum</name>
    <dbReference type="NCBI Taxonomy" id="1093897"/>
    <lineage>
        <taxon>Eukaryota</taxon>
        <taxon>Fungi</taxon>
        <taxon>Dikarya</taxon>
        <taxon>Ascomycota</taxon>
        <taxon>Pezizomycotina</taxon>
        <taxon>Sordariomycetes</taxon>
        <taxon>Sordariomycetidae</taxon>
        <taxon>Cephalothecales</taxon>
        <taxon>Cephalothecaceae</taxon>
        <taxon>Phialemonium</taxon>
    </lineage>
</organism>
<feature type="region of interest" description="Disordered" evidence="1">
    <location>
        <begin position="1"/>
        <end position="76"/>
    </location>
</feature>
<feature type="compositionally biased region" description="Basic and acidic residues" evidence="1">
    <location>
        <begin position="64"/>
        <end position="76"/>
    </location>
</feature>
<proteinExistence type="predicted"/>
<dbReference type="InterPro" id="IPR012341">
    <property type="entry name" value="6hp_glycosidase-like_sf"/>
</dbReference>
<dbReference type="EMBL" id="MU839043">
    <property type="protein sequence ID" value="KAK1762123.1"/>
    <property type="molecule type" value="Genomic_DNA"/>
</dbReference>
<dbReference type="Proteomes" id="UP001244011">
    <property type="component" value="Unassembled WGS sequence"/>
</dbReference>
<evidence type="ECO:0000313" key="3">
    <source>
        <dbReference type="Proteomes" id="UP001244011"/>
    </source>
</evidence>
<comment type="caution">
    <text evidence="2">The sequence shown here is derived from an EMBL/GenBank/DDBJ whole genome shotgun (WGS) entry which is preliminary data.</text>
</comment>
<protein>
    <submittedName>
        <fullName evidence="2">Uncharacterized protein</fullName>
    </submittedName>
</protein>
<dbReference type="Gene3D" id="1.50.10.10">
    <property type="match status" value="1"/>
</dbReference>
<dbReference type="RefSeq" id="XP_060278336.1">
    <property type="nucleotide sequence ID" value="XM_060426317.1"/>
</dbReference>
<dbReference type="GO" id="GO:0005975">
    <property type="term" value="P:carbohydrate metabolic process"/>
    <property type="evidence" value="ECO:0007669"/>
    <property type="project" value="InterPro"/>
</dbReference>